<organism evidence="1 2">
    <name type="scientific">Hymenobacter ruricola</name>
    <dbReference type="NCBI Taxonomy" id="2791023"/>
    <lineage>
        <taxon>Bacteria</taxon>
        <taxon>Pseudomonadati</taxon>
        <taxon>Bacteroidota</taxon>
        <taxon>Cytophagia</taxon>
        <taxon>Cytophagales</taxon>
        <taxon>Hymenobacteraceae</taxon>
        <taxon>Hymenobacter</taxon>
    </lineage>
</organism>
<comment type="caution">
    <text evidence="1">The sequence shown here is derived from an EMBL/GenBank/DDBJ whole genome shotgun (WGS) entry which is preliminary data.</text>
</comment>
<dbReference type="Proteomes" id="UP000618931">
    <property type="component" value="Unassembled WGS sequence"/>
</dbReference>
<evidence type="ECO:0000313" key="1">
    <source>
        <dbReference type="EMBL" id="MBF9220912.1"/>
    </source>
</evidence>
<gene>
    <name evidence="1" type="ORF">I2H31_07345</name>
</gene>
<dbReference type="EMBL" id="JADQDM010000002">
    <property type="protein sequence ID" value="MBF9220912.1"/>
    <property type="molecule type" value="Genomic_DNA"/>
</dbReference>
<evidence type="ECO:0000313" key="2">
    <source>
        <dbReference type="Proteomes" id="UP000618931"/>
    </source>
</evidence>
<reference evidence="1 2" key="1">
    <citation type="submission" date="2020-11" db="EMBL/GenBank/DDBJ databases">
        <authorList>
            <person name="Kim M.K."/>
        </authorList>
    </citation>
    <scope>NUCLEOTIDE SEQUENCE [LARGE SCALE GENOMIC DNA]</scope>
    <source>
        <strain evidence="1 2">BT662</strain>
    </source>
</reference>
<keyword evidence="2" id="KW-1185">Reference proteome</keyword>
<sequence length="230" mass="24923">MAQPKYAARFENFFLNLRLNRDQFADMAAFTLQALEQDDNDAFAAPAKALGKALANYRATHAGQLSGAGQAATITLGQALADFKAYVKRLERKVINPTYDEGSADLKAIFPQGRPALTKAAQTEVEDAFAAFLDALDARPTVFTSPLRTEGRGLLEVLSEALKRTDGAAKTTDTQRLDLHDGREATCLALFRAYLALLLEYAEQPRRAAAYFDFSNADTGGGKKAKLPAA</sequence>
<dbReference type="RefSeq" id="WP_196292337.1">
    <property type="nucleotide sequence ID" value="NZ_JADQDM010000002.1"/>
</dbReference>
<protein>
    <submittedName>
        <fullName evidence="1">Uncharacterized protein</fullName>
    </submittedName>
</protein>
<name>A0ABS0I1Y1_9BACT</name>
<accession>A0ABS0I1Y1</accession>
<proteinExistence type="predicted"/>